<organism evidence="1">
    <name type="scientific">marine sediment metagenome</name>
    <dbReference type="NCBI Taxonomy" id="412755"/>
    <lineage>
        <taxon>unclassified sequences</taxon>
        <taxon>metagenomes</taxon>
        <taxon>ecological metagenomes</taxon>
    </lineage>
</organism>
<dbReference type="SUPFAM" id="SSF56784">
    <property type="entry name" value="HAD-like"/>
    <property type="match status" value="1"/>
</dbReference>
<dbReference type="InterPro" id="IPR023214">
    <property type="entry name" value="HAD_sf"/>
</dbReference>
<reference evidence="1" key="1">
    <citation type="journal article" date="2015" name="Nature">
        <title>Complex archaea that bridge the gap between prokaryotes and eukaryotes.</title>
        <authorList>
            <person name="Spang A."/>
            <person name="Saw J.H."/>
            <person name="Jorgensen S.L."/>
            <person name="Zaremba-Niedzwiedzka K."/>
            <person name="Martijn J."/>
            <person name="Lind A.E."/>
            <person name="van Eijk R."/>
            <person name="Schleper C."/>
            <person name="Guy L."/>
            <person name="Ettema T.J."/>
        </authorList>
    </citation>
    <scope>NUCLEOTIDE SEQUENCE</scope>
</reference>
<comment type="caution">
    <text evidence="1">The sequence shown here is derived from an EMBL/GenBank/DDBJ whole genome shotgun (WGS) entry which is preliminary data.</text>
</comment>
<evidence type="ECO:0000313" key="1">
    <source>
        <dbReference type="EMBL" id="KKN02393.1"/>
    </source>
</evidence>
<accession>A0A0F9QAM0</accession>
<name>A0A0F9QAM0_9ZZZZ</name>
<dbReference type="Gene3D" id="3.40.50.1000">
    <property type="entry name" value="HAD superfamily/HAD-like"/>
    <property type="match status" value="1"/>
</dbReference>
<dbReference type="EMBL" id="LAZR01005154">
    <property type="protein sequence ID" value="KKN02393.1"/>
    <property type="molecule type" value="Genomic_DNA"/>
</dbReference>
<evidence type="ECO:0008006" key="2">
    <source>
        <dbReference type="Google" id="ProtNLM"/>
    </source>
</evidence>
<dbReference type="InterPro" id="IPR036412">
    <property type="entry name" value="HAD-like_sf"/>
</dbReference>
<sequence length="233" mass="27478">MKIFSSGYIDRSEGKKVCGIDLDDVLADSIPSWIGFVNDFDYSSQEYIDIVGEAASRNASEKRIPWARTPYCHLFEMKKTIPYYHYRVLKEFYRQSEVKKRLPIMDGAEGFMKYLSKNGYFIVILTARRERSLKITTDWLSWHNLPYDGIIFDKNKHIRILESFPNMKFMVEDHREIANLISLWGYTAYLIDNIYNQGPVSRNVERVYSPNPFFAIIDHLKKVSEKEGWDKNE</sequence>
<dbReference type="AlphaFoldDB" id="A0A0F9QAM0"/>
<gene>
    <name evidence="1" type="ORF">LCGC14_1118160</name>
</gene>
<protein>
    <recommendedName>
        <fullName evidence="2">Nucleotidase</fullName>
    </recommendedName>
</protein>
<proteinExistence type="predicted"/>